<protein>
    <submittedName>
        <fullName evidence="1">6547_t:CDS:1</fullName>
    </submittedName>
</protein>
<proteinExistence type="predicted"/>
<organism evidence="1 2">
    <name type="scientific">Acaulospora colombiana</name>
    <dbReference type="NCBI Taxonomy" id="27376"/>
    <lineage>
        <taxon>Eukaryota</taxon>
        <taxon>Fungi</taxon>
        <taxon>Fungi incertae sedis</taxon>
        <taxon>Mucoromycota</taxon>
        <taxon>Glomeromycotina</taxon>
        <taxon>Glomeromycetes</taxon>
        <taxon>Diversisporales</taxon>
        <taxon>Acaulosporaceae</taxon>
        <taxon>Acaulospora</taxon>
    </lineage>
</organism>
<comment type="caution">
    <text evidence="1">The sequence shown here is derived from an EMBL/GenBank/DDBJ whole genome shotgun (WGS) entry which is preliminary data.</text>
</comment>
<evidence type="ECO:0000313" key="2">
    <source>
        <dbReference type="Proteomes" id="UP000789525"/>
    </source>
</evidence>
<name>A0ACA9M3K1_9GLOM</name>
<sequence length="298" mass="33244">FEKQSDASADRKGEGCQGRRPDIMFVMKHNEKIHELLYVECSRISCTRQKSQDDEVKLWREVNDGMYYALSLLKTGKEPFFSTSFPNLDRALGGGIPCSSLTELVGPSNSGKTQFCLALSILATLPISMNGLDGGVCYIDTQGTFRAERLIEIAQNKFSHIFGVENMQWELNLKNMTDSIHTMKGLRQNFCIAHSTIQRSFSTQLGPVMKDIIQELYIKELKGYKPHPQKPGAELGNVKDLRLPPAPQPPSVDGNIESELAAYETEELPGEEEAAFESLLEEQFLKDDVGEVSHASAH</sequence>
<keyword evidence="2" id="KW-1185">Reference proteome</keyword>
<reference evidence="1" key="1">
    <citation type="submission" date="2021-06" db="EMBL/GenBank/DDBJ databases">
        <authorList>
            <person name="Kallberg Y."/>
            <person name="Tangrot J."/>
            <person name="Rosling A."/>
        </authorList>
    </citation>
    <scope>NUCLEOTIDE SEQUENCE</scope>
    <source>
        <strain evidence="1">CL356</strain>
    </source>
</reference>
<dbReference type="Proteomes" id="UP000789525">
    <property type="component" value="Unassembled WGS sequence"/>
</dbReference>
<feature type="non-terminal residue" evidence="1">
    <location>
        <position position="1"/>
    </location>
</feature>
<dbReference type="EMBL" id="CAJVPT010009692">
    <property type="protein sequence ID" value="CAG8563994.1"/>
    <property type="molecule type" value="Genomic_DNA"/>
</dbReference>
<gene>
    <name evidence="1" type="ORF">ACOLOM_LOCUS5343</name>
</gene>
<accession>A0ACA9M3K1</accession>
<evidence type="ECO:0000313" key="1">
    <source>
        <dbReference type="EMBL" id="CAG8563994.1"/>
    </source>
</evidence>